<dbReference type="OrthoDB" id="5654335at2"/>
<evidence type="ECO:0000313" key="1">
    <source>
        <dbReference type="EMBL" id="STX29756.1"/>
    </source>
</evidence>
<name>A0A378I4Y0_9GAMM</name>
<reference evidence="1 2" key="1">
    <citation type="submission" date="2018-06" db="EMBL/GenBank/DDBJ databases">
        <authorList>
            <consortium name="Pathogen Informatics"/>
            <person name="Doyle S."/>
        </authorList>
    </citation>
    <scope>NUCLEOTIDE SEQUENCE [LARGE SCALE GENOMIC DNA]</scope>
    <source>
        <strain evidence="1 2">NCTC13315</strain>
    </source>
</reference>
<sequence length="565" mass="62495">MKGISDFNTKEKNHTGGVTGSVRVQDLTGKYYQLKPSILDNPNYLRRIKAKHTDRENFGEVIASCIGRALLPLEVPEVCLVYDAEQKRLNVASKYLEGDKDGVRTLDGYVQEIGLVIPPGKKHAVFISENKEVTKPGEVSLAHPGISELKPSLARALVLSAIVGDHDVNPGNMLVITEGGDNYVARIDFGHALNDLLNAPKLSGGQIEDKNNPILDFFNRAYVAGVPRAQSKLWRDYPGMIPSQELVDALREMGQQFSSKATAGVSSAKHEFEEAIQHLETTGDLKGIEHIKESLGAIYQNISGKKLAGSDNTAQALEKIFAEIENFTQTNGRNLNKVANIMQVQLDVDRALKLGIPLSQATNHLLKSHDFPLKDGKIQWIRTENCPPFSGSIEEYVTNKVAQLIKENPENKEAIVSNYRLLRDLIISAKGVQDNPTVAFKSRVQALTNLDAIKSIDMLNLIEQLEDYIDKRITESDKKTVFGVHDRKDKILAVTLLIQGLRGENVNLQTHADAIKDGQLCKVLCCFLDENMDLKGKNQNEKIDLLLSAVQHRAIETYNNPAIGP</sequence>
<evidence type="ECO:0008006" key="3">
    <source>
        <dbReference type="Google" id="ProtNLM"/>
    </source>
</evidence>
<dbReference type="RefSeq" id="WP_115303425.1">
    <property type="nucleotide sequence ID" value="NZ_CAAAHO010000002.1"/>
</dbReference>
<dbReference type="AlphaFoldDB" id="A0A378I4Y0"/>
<gene>
    <name evidence="1" type="ORF">NCTC13315_02308</name>
</gene>
<proteinExistence type="predicted"/>
<dbReference type="EMBL" id="UGNV01000001">
    <property type="protein sequence ID" value="STX29756.1"/>
    <property type="molecule type" value="Genomic_DNA"/>
</dbReference>
<dbReference type="Proteomes" id="UP000254968">
    <property type="component" value="Unassembled WGS sequence"/>
</dbReference>
<keyword evidence="2" id="KW-1185">Reference proteome</keyword>
<protein>
    <recommendedName>
        <fullName evidence="3">LepB N-terminal domain-containing protein</fullName>
    </recommendedName>
</protein>
<organism evidence="1 2">
    <name type="scientific">Legionella beliardensis</name>
    <dbReference type="NCBI Taxonomy" id="91822"/>
    <lineage>
        <taxon>Bacteria</taxon>
        <taxon>Pseudomonadati</taxon>
        <taxon>Pseudomonadota</taxon>
        <taxon>Gammaproteobacteria</taxon>
        <taxon>Legionellales</taxon>
        <taxon>Legionellaceae</taxon>
        <taxon>Legionella</taxon>
    </lineage>
</organism>
<evidence type="ECO:0000313" key="2">
    <source>
        <dbReference type="Proteomes" id="UP000254968"/>
    </source>
</evidence>
<accession>A0A378I4Y0</accession>